<sequence length="175" mass="19620">MNPTIASLFKVGILKDVQILVVDNDVDSGVLYTIFLQNFGANVIATNSIKKALKSLNGFVPHIIICEIRFLDENVYTLLNKLTEMEAFSKKHIPIIVTSTCTKGTIEQIPEIEFEGYLLKPIDLDKLFVMIESLVPLDRKNLLADKLKQLFVDSLDAANSLLMGIQFLGLTKDYE</sequence>
<feature type="domain" description="Response regulatory" evidence="2">
    <location>
        <begin position="18"/>
        <end position="135"/>
    </location>
</feature>
<evidence type="ECO:0000313" key="4">
    <source>
        <dbReference type="Proteomes" id="UP000607281"/>
    </source>
</evidence>
<evidence type="ECO:0000313" key="3">
    <source>
        <dbReference type="EMBL" id="MBD2344750.1"/>
    </source>
</evidence>
<dbReference type="SMART" id="SM00448">
    <property type="entry name" value="REC"/>
    <property type="match status" value="1"/>
</dbReference>
<dbReference type="InterPro" id="IPR001789">
    <property type="entry name" value="Sig_transdc_resp-reg_receiver"/>
</dbReference>
<evidence type="ECO:0000259" key="2">
    <source>
        <dbReference type="PROSITE" id="PS50110"/>
    </source>
</evidence>
<comment type="caution">
    <text evidence="1">Lacks conserved residue(s) required for the propagation of feature annotation.</text>
</comment>
<name>A0ABR8CQK8_9NOST</name>
<reference evidence="3 4" key="1">
    <citation type="journal article" date="2020" name="ISME J.">
        <title>Comparative genomics reveals insights into cyanobacterial evolution and habitat adaptation.</title>
        <authorList>
            <person name="Chen M.Y."/>
            <person name="Teng W.K."/>
            <person name="Zhao L."/>
            <person name="Hu C.X."/>
            <person name="Zhou Y.K."/>
            <person name="Han B.P."/>
            <person name="Song L.R."/>
            <person name="Shu W.S."/>
        </authorList>
    </citation>
    <scope>NUCLEOTIDE SEQUENCE [LARGE SCALE GENOMIC DNA]</scope>
    <source>
        <strain evidence="3 4">FACHB-260</strain>
    </source>
</reference>
<accession>A0ABR8CQK8</accession>
<evidence type="ECO:0000256" key="1">
    <source>
        <dbReference type="PROSITE-ProRule" id="PRU00169"/>
    </source>
</evidence>
<organism evidence="3 4">
    <name type="scientific">Anabaena subtropica FACHB-260</name>
    <dbReference type="NCBI Taxonomy" id="2692884"/>
    <lineage>
        <taxon>Bacteria</taxon>
        <taxon>Bacillati</taxon>
        <taxon>Cyanobacteriota</taxon>
        <taxon>Cyanophyceae</taxon>
        <taxon>Nostocales</taxon>
        <taxon>Nostocaceae</taxon>
        <taxon>Anabaena</taxon>
    </lineage>
</organism>
<dbReference type="InterPro" id="IPR011006">
    <property type="entry name" value="CheY-like_superfamily"/>
</dbReference>
<dbReference type="Pfam" id="PF00072">
    <property type="entry name" value="Response_reg"/>
    <property type="match status" value="1"/>
</dbReference>
<protein>
    <submittedName>
        <fullName evidence="3">Response regulator</fullName>
    </submittedName>
</protein>
<keyword evidence="4" id="KW-1185">Reference proteome</keyword>
<dbReference type="Proteomes" id="UP000607281">
    <property type="component" value="Unassembled WGS sequence"/>
</dbReference>
<dbReference type="RefSeq" id="WP_190407199.1">
    <property type="nucleotide sequence ID" value="NZ_JACJRF010000015.1"/>
</dbReference>
<gene>
    <name evidence="3" type="ORF">H6G18_11395</name>
</gene>
<dbReference type="SUPFAM" id="SSF52172">
    <property type="entry name" value="CheY-like"/>
    <property type="match status" value="1"/>
</dbReference>
<dbReference type="PROSITE" id="PS50110">
    <property type="entry name" value="RESPONSE_REGULATORY"/>
    <property type="match status" value="1"/>
</dbReference>
<dbReference type="EMBL" id="JACJRF010000015">
    <property type="protein sequence ID" value="MBD2344750.1"/>
    <property type="molecule type" value="Genomic_DNA"/>
</dbReference>
<proteinExistence type="predicted"/>
<dbReference type="Gene3D" id="3.40.50.2300">
    <property type="match status" value="1"/>
</dbReference>
<comment type="caution">
    <text evidence="3">The sequence shown here is derived from an EMBL/GenBank/DDBJ whole genome shotgun (WGS) entry which is preliminary data.</text>
</comment>